<comment type="caution">
    <text evidence="1">The sequence shown here is derived from an EMBL/GenBank/DDBJ whole genome shotgun (WGS) entry which is preliminary data.</text>
</comment>
<dbReference type="EMBL" id="JBJQND010000009">
    <property type="protein sequence ID" value="KAL3866183.1"/>
    <property type="molecule type" value="Genomic_DNA"/>
</dbReference>
<protein>
    <submittedName>
        <fullName evidence="1">Uncharacterized protein</fullName>
    </submittedName>
</protein>
<reference evidence="1 2" key="1">
    <citation type="submission" date="2024-11" db="EMBL/GenBank/DDBJ databases">
        <title>Chromosome-level genome assembly of the freshwater bivalve Anodonta woodiana.</title>
        <authorList>
            <person name="Chen X."/>
        </authorList>
    </citation>
    <scope>NUCLEOTIDE SEQUENCE [LARGE SCALE GENOMIC DNA]</scope>
    <source>
        <strain evidence="1">MN2024</strain>
        <tissue evidence="1">Gills</tissue>
    </source>
</reference>
<dbReference type="AlphaFoldDB" id="A0ABD3VZY2"/>
<keyword evidence="2" id="KW-1185">Reference proteome</keyword>
<evidence type="ECO:0000313" key="1">
    <source>
        <dbReference type="EMBL" id="KAL3866183.1"/>
    </source>
</evidence>
<sequence length="78" mass="8984">MAVNSTNNNVENVYFDVHQCVTKECISMCTNAWYEYLKDKEKEERKKTFDGLKGAGLPVQRKIVLISRNIGQDKNISE</sequence>
<dbReference type="Proteomes" id="UP001634394">
    <property type="component" value="Unassembled WGS sequence"/>
</dbReference>
<proteinExistence type="predicted"/>
<gene>
    <name evidence="1" type="ORF">ACJMK2_043511</name>
</gene>
<evidence type="ECO:0000313" key="2">
    <source>
        <dbReference type="Proteomes" id="UP001634394"/>
    </source>
</evidence>
<organism evidence="1 2">
    <name type="scientific">Sinanodonta woodiana</name>
    <name type="common">Chinese pond mussel</name>
    <name type="synonym">Anodonta woodiana</name>
    <dbReference type="NCBI Taxonomy" id="1069815"/>
    <lineage>
        <taxon>Eukaryota</taxon>
        <taxon>Metazoa</taxon>
        <taxon>Spiralia</taxon>
        <taxon>Lophotrochozoa</taxon>
        <taxon>Mollusca</taxon>
        <taxon>Bivalvia</taxon>
        <taxon>Autobranchia</taxon>
        <taxon>Heteroconchia</taxon>
        <taxon>Palaeoheterodonta</taxon>
        <taxon>Unionida</taxon>
        <taxon>Unionoidea</taxon>
        <taxon>Unionidae</taxon>
        <taxon>Unioninae</taxon>
        <taxon>Sinanodonta</taxon>
    </lineage>
</organism>
<accession>A0ABD3VZY2</accession>
<name>A0ABD3VZY2_SINWO</name>